<dbReference type="InterPro" id="IPR050951">
    <property type="entry name" value="Retrovirus_Pol_polyprotein"/>
</dbReference>
<dbReference type="AlphaFoldDB" id="A0A4C1ZIE5"/>
<feature type="region of interest" description="Disordered" evidence="1">
    <location>
        <begin position="211"/>
        <end position="252"/>
    </location>
</feature>
<gene>
    <name evidence="2" type="ORF">EVAR_25100_1</name>
</gene>
<comment type="caution">
    <text evidence="2">The sequence shown here is derived from an EMBL/GenBank/DDBJ whole genome shotgun (WGS) entry which is preliminary data.</text>
</comment>
<sequence>MKTIARNYVYWPGLDVEIETLCRACEPRRQQPDAPPHAPLTPPVAFPGASVAAAAHGFRGVSGQTLPRRRRRTHEMDRGNGAAENAVNTIKKCIKKAIAEGEDPEQALSRMLFHCSNCEYATTGVSPAMAMFERRLRGRLDALRPNTALRVFAAQSKQPAHAAGMPRAACSGDTVSRGCSIAQPKWVEGCVRETVGLASYNAELPSRVVRRPRRSTSATRDLRTKDVNETGDAVASSGVQSEREAARESCEVHSILPAPAREALVEAEASKEATEKRTPGSPNSSVVVHSMGNECHLVLKDKTTISIRSQYDLISSTKMRSGSRTYSWFSPSSAGSADERDKMSRLSILNLIHLAVEIINMFDSSADLRAKFTVARKFAYFLSCLLTKPGGLVKHLNTSDVSYLHHVGLVASHLPEHQTLVEILEEKYRLFGNNVRDVTEPSGNTGIWVILDWRAGVSARKIEIL</sequence>
<evidence type="ECO:0008006" key="4">
    <source>
        <dbReference type="Google" id="ProtNLM"/>
    </source>
</evidence>
<keyword evidence="3" id="KW-1185">Reference proteome</keyword>
<accession>A0A4C1ZIE5</accession>
<feature type="compositionally biased region" description="Basic and acidic residues" evidence="1">
    <location>
        <begin position="268"/>
        <end position="278"/>
    </location>
</feature>
<dbReference type="GO" id="GO:0003676">
    <property type="term" value="F:nucleic acid binding"/>
    <property type="evidence" value="ECO:0007669"/>
    <property type="project" value="InterPro"/>
</dbReference>
<protein>
    <recommendedName>
        <fullName evidence="4">Integrase zinc-binding domain-containing protein</fullName>
    </recommendedName>
</protein>
<dbReference type="Proteomes" id="UP000299102">
    <property type="component" value="Unassembled WGS sequence"/>
</dbReference>
<feature type="region of interest" description="Disordered" evidence="1">
    <location>
        <begin position="265"/>
        <end position="285"/>
    </location>
</feature>
<evidence type="ECO:0000313" key="2">
    <source>
        <dbReference type="EMBL" id="GBP88601.1"/>
    </source>
</evidence>
<dbReference type="PANTHER" id="PTHR37984:SF13">
    <property type="entry name" value="RIBONUCLEASE H"/>
    <property type="match status" value="1"/>
</dbReference>
<evidence type="ECO:0000313" key="3">
    <source>
        <dbReference type="Proteomes" id="UP000299102"/>
    </source>
</evidence>
<feature type="compositionally biased region" description="Basic and acidic residues" evidence="1">
    <location>
        <begin position="241"/>
        <end position="251"/>
    </location>
</feature>
<dbReference type="Gene3D" id="3.30.420.10">
    <property type="entry name" value="Ribonuclease H-like superfamily/Ribonuclease H"/>
    <property type="match status" value="1"/>
</dbReference>
<dbReference type="OrthoDB" id="10058156at2759"/>
<organism evidence="2 3">
    <name type="scientific">Eumeta variegata</name>
    <name type="common">Bagworm moth</name>
    <name type="synonym">Eumeta japonica</name>
    <dbReference type="NCBI Taxonomy" id="151549"/>
    <lineage>
        <taxon>Eukaryota</taxon>
        <taxon>Metazoa</taxon>
        <taxon>Ecdysozoa</taxon>
        <taxon>Arthropoda</taxon>
        <taxon>Hexapoda</taxon>
        <taxon>Insecta</taxon>
        <taxon>Pterygota</taxon>
        <taxon>Neoptera</taxon>
        <taxon>Endopterygota</taxon>
        <taxon>Lepidoptera</taxon>
        <taxon>Glossata</taxon>
        <taxon>Ditrysia</taxon>
        <taxon>Tineoidea</taxon>
        <taxon>Psychidae</taxon>
        <taxon>Oiketicinae</taxon>
        <taxon>Eumeta</taxon>
    </lineage>
</organism>
<dbReference type="PANTHER" id="PTHR37984">
    <property type="entry name" value="PROTEIN CBG26694"/>
    <property type="match status" value="1"/>
</dbReference>
<dbReference type="InterPro" id="IPR036397">
    <property type="entry name" value="RNaseH_sf"/>
</dbReference>
<name>A0A4C1ZIE5_EUMVA</name>
<evidence type="ECO:0000256" key="1">
    <source>
        <dbReference type="SAM" id="MobiDB-lite"/>
    </source>
</evidence>
<reference evidence="2 3" key="1">
    <citation type="journal article" date="2019" name="Commun. Biol.">
        <title>The bagworm genome reveals a unique fibroin gene that provides high tensile strength.</title>
        <authorList>
            <person name="Kono N."/>
            <person name="Nakamura H."/>
            <person name="Ohtoshi R."/>
            <person name="Tomita M."/>
            <person name="Numata K."/>
            <person name="Arakawa K."/>
        </authorList>
    </citation>
    <scope>NUCLEOTIDE SEQUENCE [LARGE SCALE GENOMIC DNA]</scope>
</reference>
<dbReference type="EMBL" id="BGZK01001944">
    <property type="protein sequence ID" value="GBP88601.1"/>
    <property type="molecule type" value="Genomic_DNA"/>
</dbReference>
<proteinExistence type="predicted"/>